<organism evidence="1 2">
    <name type="scientific">Alicyclobacillus mengziensis</name>
    <dbReference type="NCBI Taxonomy" id="2931921"/>
    <lineage>
        <taxon>Bacteria</taxon>
        <taxon>Bacillati</taxon>
        <taxon>Bacillota</taxon>
        <taxon>Bacilli</taxon>
        <taxon>Bacillales</taxon>
        <taxon>Alicyclobacillaceae</taxon>
        <taxon>Alicyclobacillus</taxon>
    </lineage>
</organism>
<dbReference type="Gene3D" id="3.30.360.40">
    <property type="entry name" value="YwmB-like"/>
    <property type="match status" value="1"/>
</dbReference>
<protein>
    <submittedName>
        <fullName evidence="1">YwmB family TATA-box binding protein</fullName>
    </submittedName>
</protein>
<evidence type="ECO:0000313" key="2">
    <source>
        <dbReference type="Proteomes" id="UP000663505"/>
    </source>
</evidence>
<dbReference type="SUPFAM" id="SSF143842">
    <property type="entry name" value="YwmB-like"/>
    <property type="match status" value="1"/>
</dbReference>
<dbReference type="EMBL" id="CP071182">
    <property type="protein sequence ID" value="QSO48693.1"/>
    <property type="molecule type" value="Genomic_DNA"/>
</dbReference>
<reference evidence="1 2" key="1">
    <citation type="submission" date="2021-02" db="EMBL/GenBank/DDBJ databases">
        <title>Alicyclobacillus curvatus sp. nov. and Alicyclobacillus mengziensis sp. nov., two acidophilic bacteria isolated from acid mine drainage.</title>
        <authorList>
            <person name="Huang Y."/>
        </authorList>
    </citation>
    <scope>NUCLEOTIDE SEQUENCE [LARGE SCALE GENOMIC DNA]</scope>
    <source>
        <strain evidence="1 2">S30H14</strain>
    </source>
</reference>
<evidence type="ECO:0000313" key="1">
    <source>
        <dbReference type="EMBL" id="QSO48693.1"/>
    </source>
</evidence>
<dbReference type="Proteomes" id="UP000663505">
    <property type="component" value="Chromosome"/>
</dbReference>
<dbReference type="RefSeq" id="WP_206658015.1">
    <property type="nucleotide sequence ID" value="NZ_CP071182.1"/>
</dbReference>
<dbReference type="InterPro" id="IPR014794">
    <property type="entry name" value="DUF1779"/>
</dbReference>
<name>A0A9X7Z8T1_9BACL</name>
<dbReference type="Pfam" id="PF08680">
    <property type="entry name" value="DUF1779"/>
    <property type="match status" value="1"/>
</dbReference>
<proteinExistence type="predicted"/>
<dbReference type="KEGG" id="afx:JZ786_06935"/>
<sequence length="256" mass="28344">MKRIIMWIGAAIILLTILGHVVPAMADNFEAPVAQREAAYLNKSFEATGASPTSFLIHDYSTVNQRFMSSSELLKLAERLSTDLQLMNVTAGKRVGQNEHILQLSGTWSNHITVFIVLSSFHMTDGMPDSTVLVLRAQSDTGNLSELLPHMSAIENQLQDQRIPVNLDAYITGYIKPRLSKEETNQVITKAFEAVEAKHTEGLTSELVTSISGYSPEGPTYIMSKTKMNLQVALHWDGYNQHTNVIVGTPIIVDPY</sequence>
<dbReference type="InterPro" id="IPR036209">
    <property type="entry name" value="YwmB-like_sf"/>
</dbReference>
<keyword evidence="2" id="KW-1185">Reference proteome</keyword>
<gene>
    <name evidence="1" type="ORF">JZ786_06935</name>
</gene>
<accession>A0A9X7Z8T1</accession>
<dbReference type="AlphaFoldDB" id="A0A9X7Z8T1"/>